<dbReference type="AlphaFoldDB" id="A0AAV4F2E5"/>
<proteinExistence type="predicted"/>
<evidence type="ECO:0000313" key="2">
    <source>
        <dbReference type="EMBL" id="GFR66940.1"/>
    </source>
</evidence>
<feature type="region of interest" description="Disordered" evidence="1">
    <location>
        <begin position="1"/>
        <end position="95"/>
    </location>
</feature>
<dbReference type="EMBL" id="BMAT01000472">
    <property type="protein sequence ID" value="GFR66940.1"/>
    <property type="molecule type" value="Genomic_DNA"/>
</dbReference>
<keyword evidence="3" id="KW-1185">Reference proteome</keyword>
<name>A0AAV4F2E5_9GAST</name>
<reference evidence="2 3" key="1">
    <citation type="journal article" date="2021" name="Elife">
        <title>Chloroplast acquisition without the gene transfer in kleptoplastic sea slugs, Plakobranchus ocellatus.</title>
        <authorList>
            <person name="Maeda T."/>
            <person name="Takahashi S."/>
            <person name="Yoshida T."/>
            <person name="Shimamura S."/>
            <person name="Takaki Y."/>
            <person name="Nagai Y."/>
            <person name="Toyoda A."/>
            <person name="Suzuki Y."/>
            <person name="Arimoto A."/>
            <person name="Ishii H."/>
            <person name="Satoh N."/>
            <person name="Nishiyama T."/>
            <person name="Hasebe M."/>
            <person name="Maruyama T."/>
            <person name="Minagawa J."/>
            <person name="Obokata J."/>
            <person name="Shigenobu S."/>
        </authorList>
    </citation>
    <scope>NUCLEOTIDE SEQUENCE [LARGE SCALE GENOMIC DNA]</scope>
</reference>
<gene>
    <name evidence="2" type="ORF">ElyMa_000240700</name>
</gene>
<comment type="caution">
    <text evidence="2">The sequence shown here is derived from an EMBL/GenBank/DDBJ whole genome shotgun (WGS) entry which is preliminary data.</text>
</comment>
<accession>A0AAV4F2E5</accession>
<organism evidence="2 3">
    <name type="scientific">Elysia marginata</name>
    <dbReference type="NCBI Taxonomy" id="1093978"/>
    <lineage>
        <taxon>Eukaryota</taxon>
        <taxon>Metazoa</taxon>
        <taxon>Spiralia</taxon>
        <taxon>Lophotrochozoa</taxon>
        <taxon>Mollusca</taxon>
        <taxon>Gastropoda</taxon>
        <taxon>Heterobranchia</taxon>
        <taxon>Euthyneura</taxon>
        <taxon>Panpulmonata</taxon>
        <taxon>Sacoglossa</taxon>
        <taxon>Placobranchoidea</taxon>
        <taxon>Plakobranchidae</taxon>
        <taxon>Elysia</taxon>
    </lineage>
</organism>
<evidence type="ECO:0000256" key="1">
    <source>
        <dbReference type="SAM" id="MobiDB-lite"/>
    </source>
</evidence>
<dbReference type="Proteomes" id="UP000762676">
    <property type="component" value="Unassembled WGS sequence"/>
</dbReference>
<sequence length="122" mass="13881">MRGHKTTAQLKIYLSRSSKRRKQRETKVVENMDLTHPSRHAGQTIKKADPGSRPAKSAPPISPDEIAREIKERGTHTPNQSFENRSGKSTKQSWLTKVSTSLFLSRPIIRKEMEKVIKCMKG</sequence>
<protein>
    <submittedName>
        <fullName evidence="2">Uncharacterized protein</fullName>
    </submittedName>
</protein>
<feature type="compositionally biased region" description="Basic and acidic residues" evidence="1">
    <location>
        <begin position="65"/>
        <end position="75"/>
    </location>
</feature>
<feature type="compositionally biased region" description="Polar residues" evidence="1">
    <location>
        <begin position="76"/>
        <end position="95"/>
    </location>
</feature>
<evidence type="ECO:0000313" key="3">
    <source>
        <dbReference type="Proteomes" id="UP000762676"/>
    </source>
</evidence>